<keyword evidence="1" id="KW-0614">Plasmid</keyword>
<geneLocation type="plasmid" evidence="1">
    <name>803-DB-mcr</name>
</geneLocation>
<reference evidence="1" key="1">
    <citation type="submission" date="2018-03" db="EMBL/GenBank/DDBJ databases">
        <title>Emergence of Tigecycline Resistance in Escherichia coli Co-producing MCR-1 and NDM-5.</title>
        <authorList>
            <person name="Zhang P."/>
            <person name="Wang Q."/>
            <person name="Zhao D."/>
        </authorList>
    </citation>
    <scope>NUCLEOTIDE SEQUENCE</scope>
    <source>
        <strain evidence="1">803DBmcr</strain>
        <plasmid evidence="1">803-DB-mcr</plasmid>
    </source>
</reference>
<proteinExistence type="predicted"/>
<dbReference type="EMBL" id="MH128771">
    <property type="protein sequence ID" value="AWB15513.1"/>
    <property type="molecule type" value="Genomic_DNA"/>
</dbReference>
<organism evidence="1">
    <name type="scientific">Escherichia coli</name>
    <dbReference type="NCBI Taxonomy" id="562"/>
    <lineage>
        <taxon>Bacteria</taxon>
        <taxon>Pseudomonadati</taxon>
        <taxon>Pseudomonadota</taxon>
        <taxon>Gammaproteobacteria</taxon>
        <taxon>Enterobacterales</taxon>
        <taxon>Enterobacteriaceae</taxon>
        <taxon>Escherichia</taxon>
    </lineage>
</organism>
<name>A0A2S0T0Y7_ECOLX</name>
<accession>A0A2S0T0Y7</accession>
<protein>
    <submittedName>
        <fullName evidence="1">Uncharacterized protein</fullName>
    </submittedName>
</protein>
<sequence>MISTTTQKHCGCEYKALPNHPLISKKHCFTNNSDLPGQYNPSQVNN</sequence>
<evidence type="ECO:0000313" key="1">
    <source>
        <dbReference type="EMBL" id="AWB15513.1"/>
    </source>
</evidence>
<dbReference type="AlphaFoldDB" id="A0A2S0T0Y7"/>